<keyword evidence="11" id="KW-1185">Reference proteome</keyword>
<evidence type="ECO:0000256" key="4">
    <source>
        <dbReference type="ARBA" id="ARBA00022816"/>
    </source>
</evidence>
<dbReference type="Pfam" id="PF03177">
    <property type="entry name" value="Nucleoporin_C"/>
    <property type="match status" value="1"/>
</dbReference>
<evidence type="ECO:0000313" key="10">
    <source>
        <dbReference type="EMBL" id="KAL2912389.1"/>
    </source>
</evidence>
<proteinExistence type="inferred from homology"/>
<comment type="similarity">
    <text evidence="2">Belongs to the nucleoporin Nup133 family.</text>
</comment>
<evidence type="ECO:0000256" key="3">
    <source>
        <dbReference type="ARBA" id="ARBA00022448"/>
    </source>
</evidence>
<sequence>MQTPAAAAAAAAARTPAAGRAVVLAPSTPAAGQGALLGLAREGSEASALTDLPATEPSAVLFQSRTHQALDVGHLPADALQLIDALGLDEAGVHAIVDQASGYAAVAVPDRCFVWNFKRAAALGAPSVQFPLAPESDLSSHALLAFVPHASGSPPGLVAATADGNVRYWSDVSLSPSSFHNLQINLADDDSVCFMVACEPVGYLLSTASSAVFRISLFDPNGMAKLSAVPLQRASGLITRVTSLFGYGQRDADYSPVVSGKIVCLIPGRIVEARTSREMYVLSGQSMQKWLLSKSQGDKLVSEIDVRRALVTNLLSSLDSQASDLTLRIEDADYTRDDQIAFLVGFSELNRIYNYSVIVGRESNGILAIDPLSGCDLKLSQQANPTYLLVKHVSALSLSLSNGGPFFFVNSDNQVVISTLQSGVDFEETLPFTHAQSGIIGLSVDKPRPASQDADTAISAVVAFLGSSQNLVQVNVSAAAVSDDVDMTRLISTGQVTEQSKERATQMLRTKLEQAVFFGSSNGAERSNPIAFDLAQPGGDIDAAAVQVSESILTSTSQHIQPFLDQGAHLTERFHRIDRVVSFISTHGLLSKLSHAARLKLSFNAEKIVAAQALWRFLNAVRGQPEAVKRNKALLLLEDSIGRFMTGQLSQEDPVKDFFENKVESMDAFLSFAADRVQAVASSTTSAEVHYEVYELNRLCLIALTAATDYRIDNAARYELGGSVDVEPWTASERLLMALNALFDATLKLIHGSNAGIYPSLDDDMDSLDLFDLDMPPPAELRHRMGWQLCRLSDVLLSAFRDRTSFLVSLRKCYFWPSARVAVDLGRSEQAFALSEKYREFHTLVELCLGDENRRSRIISYLDRFGSDFSDVLFDAYLKKGMLRELAEQPSKYHHLLERFYAQNSVPSLSWIHDVSVGRFEKASSSLWDVARDTRQRDSQMLALSLSMLAAAEAAENVELFEESAGFYAFTRARDALAAQASIAQLFESFADQPANRNVMQVPEPVDSEKQLKAILAKQYTRFSKTHPMLMTLVAKAIRNLLRGVKLDLRDTIELLTSLDFTPQVAASELFFLALDIVGDQLFNESEAELSELELFYVNLIWRRAWIQGGWNEIMAKLKRSSTEQAQDALRLTPLFELVRNLVPLIGTKPYARHYQLSPQQLTVLPSMALLRLLHADLDEAQLTQMHQEYAAEQEALEEMFRVPTIVQMFDECVRMCQRDMDVE</sequence>
<keyword evidence="4" id="KW-0509">mRNA transport</keyword>
<evidence type="ECO:0000259" key="8">
    <source>
        <dbReference type="Pfam" id="PF03177"/>
    </source>
</evidence>
<evidence type="ECO:0000313" key="11">
    <source>
        <dbReference type="Proteomes" id="UP001527925"/>
    </source>
</evidence>
<evidence type="ECO:0000256" key="5">
    <source>
        <dbReference type="ARBA" id="ARBA00022927"/>
    </source>
</evidence>
<dbReference type="Gene3D" id="2.130.10.10">
    <property type="entry name" value="YVTN repeat-like/Quinoprotein amine dehydrogenase"/>
    <property type="match status" value="1"/>
</dbReference>
<keyword evidence="3" id="KW-0813">Transport</keyword>
<feature type="domain" description="Nucleoporin Nup133/Nup155-like C-terminal" evidence="8">
    <location>
        <begin position="828"/>
        <end position="1143"/>
    </location>
</feature>
<accession>A0ABR4MYT5</accession>
<evidence type="ECO:0000256" key="1">
    <source>
        <dbReference type="ARBA" id="ARBA00004259"/>
    </source>
</evidence>
<feature type="domain" description="Nucleoporin Nup133/Nup155-like N-terminal" evidence="9">
    <location>
        <begin position="81"/>
        <end position="420"/>
    </location>
</feature>
<dbReference type="Pfam" id="PF08801">
    <property type="entry name" value="Nucleoporin_N"/>
    <property type="match status" value="1"/>
</dbReference>
<dbReference type="InterPro" id="IPR014908">
    <property type="entry name" value="Nucleoporin_Nup133/Nup155_N"/>
</dbReference>
<dbReference type="EMBL" id="JADGIZ020000069">
    <property type="protein sequence ID" value="KAL2912389.1"/>
    <property type="molecule type" value="Genomic_DNA"/>
</dbReference>
<dbReference type="Gene3D" id="1.20.58.1380">
    <property type="match status" value="1"/>
</dbReference>
<evidence type="ECO:0000256" key="2">
    <source>
        <dbReference type="ARBA" id="ARBA00005569"/>
    </source>
</evidence>
<dbReference type="Proteomes" id="UP001527925">
    <property type="component" value="Unassembled WGS sequence"/>
</dbReference>
<evidence type="ECO:0000256" key="7">
    <source>
        <dbReference type="ARBA" id="ARBA00023242"/>
    </source>
</evidence>
<keyword evidence="6" id="KW-0811">Translocation</keyword>
<keyword evidence="5" id="KW-0653">Protein transport</keyword>
<protein>
    <submittedName>
        <fullName evidence="10">Uncharacterized protein</fullName>
    </submittedName>
</protein>
<comment type="caution">
    <text evidence="10">The sequence shown here is derived from an EMBL/GenBank/DDBJ whole genome shotgun (WGS) entry which is preliminary data.</text>
</comment>
<keyword evidence="7" id="KW-0539">Nucleus</keyword>
<name>A0ABR4MYT5_9FUNG</name>
<reference evidence="10 11" key="1">
    <citation type="submission" date="2023-09" db="EMBL/GenBank/DDBJ databases">
        <title>Pangenome analysis of Batrachochytrium dendrobatidis and related Chytrids.</title>
        <authorList>
            <person name="Yacoub M.N."/>
            <person name="Stajich J.E."/>
            <person name="James T.Y."/>
        </authorList>
    </citation>
    <scope>NUCLEOTIDE SEQUENCE [LARGE SCALE GENOMIC DNA]</scope>
    <source>
        <strain evidence="10 11">JEL0888</strain>
    </source>
</reference>
<gene>
    <name evidence="10" type="ORF">HK105_208163</name>
</gene>
<comment type="subcellular location">
    <subcellularLocation>
        <location evidence="1">Nucleus envelope</location>
    </subcellularLocation>
</comment>
<dbReference type="PANTHER" id="PTHR13405:SF11">
    <property type="entry name" value="NUCLEAR PORE COMPLEX PROTEIN NUP133"/>
    <property type="match status" value="1"/>
</dbReference>
<dbReference type="PANTHER" id="PTHR13405">
    <property type="entry name" value="NUCLEAR PORE COMPLEX PROTEIN NUP133"/>
    <property type="match status" value="1"/>
</dbReference>
<dbReference type="SUPFAM" id="SSF117289">
    <property type="entry name" value="Nucleoporin domain"/>
    <property type="match status" value="1"/>
</dbReference>
<dbReference type="InterPro" id="IPR007187">
    <property type="entry name" value="Nucleoporin_Nup133/Nup155_C"/>
</dbReference>
<dbReference type="InterPro" id="IPR037624">
    <property type="entry name" value="Nup133-like"/>
</dbReference>
<organism evidence="10 11">
    <name type="scientific">Polyrhizophydium stewartii</name>
    <dbReference type="NCBI Taxonomy" id="2732419"/>
    <lineage>
        <taxon>Eukaryota</taxon>
        <taxon>Fungi</taxon>
        <taxon>Fungi incertae sedis</taxon>
        <taxon>Chytridiomycota</taxon>
        <taxon>Chytridiomycota incertae sedis</taxon>
        <taxon>Chytridiomycetes</taxon>
        <taxon>Rhizophydiales</taxon>
        <taxon>Rhizophydiales incertae sedis</taxon>
        <taxon>Polyrhizophydium</taxon>
    </lineage>
</organism>
<evidence type="ECO:0000259" key="9">
    <source>
        <dbReference type="Pfam" id="PF08801"/>
    </source>
</evidence>
<dbReference type="InterPro" id="IPR015943">
    <property type="entry name" value="WD40/YVTN_repeat-like_dom_sf"/>
</dbReference>
<evidence type="ECO:0000256" key="6">
    <source>
        <dbReference type="ARBA" id="ARBA00023010"/>
    </source>
</evidence>